<proteinExistence type="inferred from homology"/>
<dbReference type="EMBL" id="LLZZ01000019">
    <property type="protein sequence ID" value="KTB12608.1"/>
    <property type="molecule type" value="Genomic_DNA"/>
</dbReference>
<dbReference type="VEuPathDB" id="FungiDB:GW608_L12419"/>
<dbReference type="PRINTS" id="PR00700">
    <property type="entry name" value="PRTYPHPHTASE"/>
</dbReference>
<dbReference type="Pfam" id="PF00102">
    <property type="entry name" value="Y_phosphatase"/>
    <property type="match status" value="1"/>
</dbReference>
<dbReference type="GO" id="GO:0051457">
    <property type="term" value="P:maintenance of protein location in nucleus"/>
    <property type="evidence" value="ECO:0007669"/>
    <property type="project" value="EnsemblFungi"/>
</dbReference>
<gene>
    <name evidence="4" type="ORF">AO440_004553</name>
    <name evidence="5" type="ORF">AO440_005863</name>
</gene>
<dbReference type="InterPro" id="IPR029021">
    <property type="entry name" value="Prot-tyrosine_phosphatase-like"/>
</dbReference>
<dbReference type="GO" id="GO:0071474">
    <property type="term" value="P:cellular hyperosmotic response"/>
    <property type="evidence" value="ECO:0007669"/>
    <property type="project" value="EnsemblFungi"/>
</dbReference>
<dbReference type="GO" id="GO:0005634">
    <property type="term" value="C:nucleus"/>
    <property type="evidence" value="ECO:0007669"/>
    <property type="project" value="EnsemblFungi"/>
</dbReference>
<feature type="domain" description="Tyrosine-protein phosphatase" evidence="2">
    <location>
        <begin position="342"/>
        <end position="669"/>
    </location>
</feature>
<dbReference type="OMA" id="RKWDIYW"/>
<accession>A0A0W0D9Q0</accession>
<name>A0A0W0D9Q0_CANGB</name>
<dbReference type="OrthoDB" id="6058203at2759"/>
<dbReference type="VEuPathDB" id="FungiDB:B1J91_L02827g"/>
<dbReference type="VEuPathDB" id="FungiDB:GWK60_L12397"/>
<comment type="similarity">
    <text evidence="1">Belongs to the protein-tyrosine phosphatase family. Non-receptor class subfamily.</text>
</comment>
<sequence length="684" mass="78641">MACAVGATVDLSGKPMNTLKYVDGIFSAVSSDPVLVIDLASHSQSFLMQNKDKSVMKVNLKLPTTLLKRPVYGFAKLIDITLDDERKALLLDLIRHTKTVVFFDNVSSFHRCLMTTYYFIEKFISYVDNSLGTEMVYVLSPSDEVNSIKFSPVETTSKKRRLNLKLEIPKKDVFVSSFKKNSDTTLYTPNSLKTYFQFRIPEMASKECLPQWLKFYSDAKNKDTVLTKIYDNFKLLEVLETKRLERCLNYNNNSSTSLDSDNSQRAGSSKIYSLSHLQKQYKHSKRKKQAKDLKITIPTDVNSSKSTLHSCTSTSSFDTDSDILDTPANNYEISKGIQSLHRNRYSNILPYEHTRVKLEPSPVSTSPMEFSLSPKRMDQEGADQQLITNYNPYFESEVPICPTIPGSSKYNNKQFNDYFNASYLNLPQINPDFHYIATQAPLPSTVDDFWKVVMTSKVKIIISLNSDDELNMKKWDIYWNSQTCHKYIINITDIIDNVCGLDGCVLRVFNIKKNNDKETKQWTVYQIQYKGWLDSCGVGMKQILTLHKIKAMLSIDPIRLVDELRKGTYDDSHYFEFVSIVDEEIMEKLKCTPVLVHCSAGCGRTGVFITLDFLLNILCERTNKSNKIDVWNASQDLIFIIVNELRRQRVSMVQNLTQYITCYQALLEFFSYRDQKLKSCLHCN</sequence>
<dbReference type="SMART" id="SM00404">
    <property type="entry name" value="PTPc_motif"/>
    <property type="match status" value="1"/>
</dbReference>
<dbReference type="InterPro" id="IPR000242">
    <property type="entry name" value="PTP_cat"/>
</dbReference>
<evidence type="ECO:0000313" key="5">
    <source>
        <dbReference type="EMBL" id="KTB12608.1"/>
    </source>
</evidence>
<dbReference type="PANTHER" id="PTHR19134:SF561">
    <property type="entry name" value="PROTEIN TYROSINE PHOSPHATASE 36E, ISOFORM A"/>
    <property type="match status" value="1"/>
</dbReference>
<evidence type="ECO:0000259" key="3">
    <source>
        <dbReference type="PROSITE" id="PS50056"/>
    </source>
</evidence>
<protein>
    <submittedName>
        <fullName evidence="5">Tyrosine-protein phosphatase 2</fullName>
    </submittedName>
</protein>
<dbReference type="PANTHER" id="PTHR19134">
    <property type="entry name" value="RECEPTOR-TYPE TYROSINE-PROTEIN PHOSPHATASE"/>
    <property type="match status" value="1"/>
</dbReference>
<dbReference type="SUPFAM" id="SSF52799">
    <property type="entry name" value="(Phosphotyrosine protein) phosphatases II"/>
    <property type="match status" value="1"/>
</dbReference>
<dbReference type="CDD" id="cd18533">
    <property type="entry name" value="PTP_fungal"/>
    <property type="match status" value="1"/>
</dbReference>
<dbReference type="Gene3D" id="3.90.190.10">
    <property type="entry name" value="Protein tyrosine phosphatase superfamily"/>
    <property type="match status" value="1"/>
</dbReference>
<dbReference type="InterPro" id="IPR050348">
    <property type="entry name" value="Protein-Tyr_Phosphatase"/>
</dbReference>
<dbReference type="InterPro" id="IPR003595">
    <property type="entry name" value="Tyr_Pase_cat"/>
</dbReference>
<dbReference type="PROSITE" id="PS50055">
    <property type="entry name" value="TYR_PHOSPHATASE_PTP"/>
    <property type="match status" value="1"/>
</dbReference>
<reference evidence="5 6" key="1">
    <citation type="submission" date="2015-10" db="EMBL/GenBank/DDBJ databases">
        <title>Draft genomes sequences of Candida glabrata isolates 1A, 1B, 2A, 2B, 3A and 3B.</title>
        <authorList>
            <person name="Haavelsrud O.E."/>
            <person name="Gaustad P."/>
        </authorList>
    </citation>
    <scope>NUCLEOTIDE SEQUENCE [LARGE SCALE GENOMIC DNA]</scope>
    <source>
        <strain evidence="5">910700640</strain>
    </source>
</reference>
<dbReference type="VEuPathDB" id="FungiDB:GVI51_L02629"/>
<evidence type="ECO:0000313" key="4">
    <source>
        <dbReference type="EMBL" id="KTB01179.1"/>
    </source>
</evidence>
<dbReference type="EMBL" id="LLZZ01000132">
    <property type="protein sequence ID" value="KTB01179.1"/>
    <property type="molecule type" value="Genomic_DNA"/>
</dbReference>
<dbReference type="AlphaFoldDB" id="A0A0W0D9Q0"/>
<organism evidence="5 6">
    <name type="scientific">Candida glabrata</name>
    <name type="common">Yeast</name>
    <name type="synonym">Torulopsis glabrata</name>
    <dbReference type="NCBI Taxonomy" id="5478"/>
    <lineage>
        <taxon>Eukaryota</taxon>
        <taxon>Fungi</taxon>
        <taxon>Dikarya</taxon>
        <taxon>Ascomycota</taxon>
        <taxon>Saccharomycotina</taxon>
        <taxon>Saccharomycetes</taxon>
        <taxon>Saccharomycetales</taxon>
        <taxon>Saccharomycetaceae</taxon>
        <taxon>Nakaseomyces</taxon>
    </lineage>
</organism>
<dbReference type="GO" id="GO:0004725">
    <property type="term" value="F:protein tyrosine phosphatase activity"/>
    <property type="evidence" value="ECO:0007669"/>
    <property type="project" value="EnsemblFungi"/>
</dbReference>
<dbReference type="GO" id="GO:0071507">
    <property type="term" value="P:pheromone response MAPK cascade"/>
    <property type="evidence" value="ECO:0007669"/>
    <property type="project" value="EnsemblFungi"/>
</dbReference>
<evidence type="ECO:0000313" key="6">
    <source>
        <dbReference type="Proteomes" id="UP000054886"/>
    </source>
</evidence>
<evidence type="ECO:0000259" key="2">
    <source>
        <dbReference type="PROSITE" id="PS50055"/>
    </source>
</evidence>
<evidence type="ECO:0000256" key="1">
    <source>
        <dbReference type="ARBA" id="ARBA00009649"/>
    </source>
</evidence>
<dbReference type="InterPro" id="IPR000387">
    <property type="entry name" value="Tyr_Pase_dom"/>
</dbReference>
<dbReference type="SMART" id="SM00194">
    <property type="entry name" value="PTPc"/>
    <property type="match status" value="1"/>
</dbReference>
<dbReference type="GO" id="GO:0043937">
    <property type="term" value="P:regulation of sporulation"/>
    <property type="evidence" value="ECO:0007669"/>
    <property type="project" value="EnsemblFungi"/>
</dbReference>
<dbReference type="InterPro" id="IPR016130">
    <property type="entry name" value="Tyr_Pase_AS"/>
</dbReference>
<dbReference type="Proteomes" id="UP000054886">
    <property type="component" value="Unassembled WGS sequence"/>
</dbReference>
<feature type="domain" description="Tyrosine specific protein phosphatases" evidence="3">
    <location>
        <begin position="575"/>
        <end position="660"/>
    </location>
</feature>
<comment type="caution">
    <text evidence="5">The sequence shown here is derived from an EMBL/GenBank/DDBJ whole genome shotgun (WGS) entry which is preliminary data.</text>
</comment>
<dbReference type="GO" id="GO:0071852">
    <property type="term" value="P:fungal-type cell wall organization or biogenesis"/>
    <property type="evidence" value="ECO:0007669"/>
    <property type="project" value="EnsemblFungi"/>
</dbReference>
<dbReference type="PROSITE" id="PS00383">
    <property type="entry name" value="TYR_PHOSPHATASE_1"/>
    <property type="match status" value="1"/>
</dbReference>
<dbReference type="PROSITE" id="PS50056">
    <property type="entry name" value="TYR_PHOSPHATASE_2"/>
    <property type="match status" value="1"/>
</dbReference>
<dbReference type="VEuPathDB" id="FungiDB:CAGL0L02827g"/>
<dbReference type="GO" id="GO:1903138">
    <property type="term" value="P:negative regulation of cell integrity MAPK cascade"/>
    <property type="evidence" value="ECO:0007669"/>
    <property type="project" value="EnsemblFungi"/>
</dbReference>